<dbReference type="EMBL" id="BMUT01000001">
    <property type="protein sequence ID" value="GGX65064.1"/>
    <property type="molecule type" value="Genomic_DNA"/>
</dbReference>
<gene>
    <name evidence="1" type="ORF">GCM10010324_07590</name>
</gene>
<comment type="caution">
    <text evidence="1">The sequence shown here is derived from an EMBL/GenBank/DDBJ whole genome shotgun (WGS) entry which is preliminary data.</text>
</comment>
<organism evidence="1 2">
    <name type="scientific">Streptomyces hiroshimensis</name>
    <dbReference type="NCBI Taxonomy" id="66424"/>
    <lineage>
        <taxon>Bacteria</taxon>
        <taxon>Bacillati</taxon>
        <taxon>Actinomycetota</taxon>
        <taxon>Actinomycetes</taxon>
        <taxon>Kitasatosporales</taxon>
        <taxon>Streptomycetaceae</taxon>
        <taxon>Streptomyces</taxon>
    </lineage>
</organism>
<keyword evidence="2" id="KW-1185">Reference proteome</keyword>
<accession>A0ABQ2Y5Q0</accession>
<dbReference type="Proteomes" id="UP000659223">
    <property type="component" value="Unassembled WGS sequence"/>
</dbReference>
<protein>
    <submittedName>
        <fullName evidence="1">Uncharacterized protein</fullName>
    </submittedName>
</protein>
<evidence type="ECO:0000313" key="1">
    <source>
        <dbReference type="EMBL" id="GGX65064.1"/>
    </source>
</evidence>
<name>A0ABQ2Y5Q0_9ACTN</name>
<evidence type="ECO:0000313" key="2">
    <source>
        <dbReference type="Proteomes" id="UP000659223"/>
    </source>
</evidence>
<proteinExistence type="predicted"/>
<sequence>MNRPADGLAVLTFSPCFRDGIPEPHPWSRRQLLLRRGLPSYVPCASYSSAPSTWARWERNA</sequence>
<reference evidence="2" key="1">
    <citation type="journal article" date="2019" name="Int. J. Syst. Evol. Microbiol.">
        <title>The Global Catalogue of Microorganisms (GCM) 10K type strain sequencing project: providing services to taxonomists for standard genome sequencing and annotation.</title>
        <authorList>
            <consortium name="The Broad Institute Genomics Platform"/>
            <consortium name="The Broad Institute Genome Sequencing Center for Infectious Disease"/>
            <person name="Wu L."/>
            <person name="Ma J."/>
        </authorList>
    </citation>
    <scope>NUCLEOTIDE SEQUENCE [LARGE SCALE GENOMIC DNA]</scope>
    <source>
        <strain evidence="2">JCM 4586</strain>
    </source>
</reference>